<feature type="transmembrane region" description="Helical" evidence="5">
    <location>
        <begin position="175"/>
        <end position="196"/>
    </location>
</feature>
<feature type="domain" description="Major facilitator superfamily (MFS) profile" evidence="6">
    <location>
        <begin position="39"/>
        <end position="461"/>
    </location>
</feature>
<dbReference type="InterPro" id="IPR049680">
    <property type="entry name" value="FLVCR1-2_SLC49-like"/>
</dbReference>
<dbReference type="InterPro" id="IPR036259">
    <property type="entry name" value="MFS_trans_sf"/>
</dbReference>
<evidence type="ECO:0000256" key="3">
    <source>
        <dbReference type="ARBA" id="ARBA00022989"/>
    </source>
</evidence>
<feature type="transmembrane region" description="Helical" evidence="5">
    <location>
        <begin position="348"/>
        <end position="369"/>
    </location>
</feature>
<dbReference type="GO" id="GO:0016020">
    <property type="term" value="C:membrane"/>
    <property type="evidence" value="ECO:0007669"/>
    <property type="project" value="UniProtKB-SubCell"/>
</dbReference>
<dbReference type="SUPFAM" id="SSF103473">
    <property type="entry name" value="MFS general substrate transporter"/>
    <property type="match status" value="1"/>
</dbReference>
<comment type="caution">
    <text evidence="7">The sequence shown here is derived from an EMBL/GenBank/DDBJ whole genome shotgun (WGS) entry which is preliminary data.</text>
</comment>
<comment type="subcellular location">
    <subcellularLocation>
        <location evidence="1">Membrane</location>
        <topology evidence="1">Multi-pass membrane protein</topology>
    </subcellularLocation>
</comment>
<dbReference type="Proteomes" id="UP000549394">
    <property type="component" value="Unassembled WGS sequence"/>
</dbReference>
<evidence type="ECO:0000313" key="7">
    <source>
        <dbReference type="EMBL" id="CAD5119094.1"/>
    </source>
</evidence>
<evidence type="ECO:0000256" key="2">
    <source>
        <dbReference type="ARBA" id="ARBA00022692"/>
    </source>
</evidence>
<feature type="transmembrane region" description="Helical" evidence="5">
    <location>
        <begin position="389"/>
        <end position="409"/>
    </location>
</feature>
<feature type="transmembrane region" description="Helical" evidence="5">
    <location>
        <begin position="108"/>
        <end position="129"/>
    </location>
</feature>
<accession>A0A7I8VTQ2</accession>
<feature type="transmembrane region" description="Helical" evidence="5">
    <location>
        <begin position="324"/>
        <end position="342"/>
    </location>
</feature>
<dbReference type="AlphaFoldDB" id="A0A7I8VTQ2"/>
<proteinExistence type="predicted"/>
<dbReference type="Pfam" id="PF07690">
    <property type="entry name" value="MFS_1"/>
    <property type="match status" value="1"/>
</dbReference>
<evidence type="ECO:0000256" key="5">
    <source>
        <dbReference type="SAM" id="Phobius"/>
    </source>
</evidence>
<dbReference type="EMBL" id="CAJFCJ010000009">
    <property type="protein sequence ID" value="CAD5119094.1"/>
    <property type="molecule type" value="Genomic_DNA"/>
</dbReference>
<dbReference type="PANTHER" id="PTHR10924">
    <property type="entry name" value="MAJOR FACILITATOR SUPERFAMILY PROTEIN-RELATED"/>
    <property type="match status" value="1"/>
</dbReference>
<feature type="transmembrane region" description="Helical" evidence="5">
    <location>
        <begin position="291"/>
        <end position="312"/>
    </location>
</feature>
<evidence type="ECO:0000313" key="8">
    <source>
        <dbReference type="Proteomes" id="UP000549394"/>
    </source>
</evidence>
<feature type="transmembrane region" description="Helical" evidence="5">
    <location>
        <begin position="41"/>
        <end position="61"/>
    </location>
</feature>
<dbReference type="GO" id="GO:0022857">
    <property type="term" value="F:transmembrane transporter activity"/>
    <property type="evidence" value="ECO:0007669"/>
    <property type="project" value="InterPro"/>
</dbReference>
<sequence length="483" mass="52488">MIEEEDSERTALLTDRNYRIVNLRQSDNGTMGTYKTYKRRWIILFVLFLTSLSNAMIWISYSPIADKAANFYNVSAKSINWFALIYMVICIPFGFCAAWLLDTRGLRITLLLAAYLNVLGSGLRVLASFLPKGEFSIAITGQGIAALAQPLAVFAPTKLSALWFSEHQRTRANTVASMANPAGALLGSLIAPVIVYNNDRHLIGYLNIGCLGLAAIPAILGTFTVCSSIPPSPPSASAAEPSQTFFRGLKMLKSNKPFWLLCLCFGSGLGTFTAVSALIEQILCPWGYNSLFAGICGALLIVFGLIGSAIIGQIVDRTRKFEEIVKIGFSFASIAFLAFVVVHHYTDIKVAVGACISLFGLFAVSLYPVCNELAVECTFPVAEGTSSGLLFIAGQVIGVVMLLVSQAMASASPVSTPYQQCEAVSQKYGVEPYDYTYALLFMAIILSLCTLSLVSFFRCTYRRLKAEEELAAENILQSAVHRN</sequence>
<organism evidence="7 8">
    <name type="scientific">Dimorphilus gyrociliatus</name>
    <dbReference type="NCBI Taxonomy" id="2664684"/>
    <lineage>
        <taxon>Eukaryota</taxon>
        <taxon>Metazoa</taxon>
        <taxon>Spiralia</taxon>
        <taxon>Lophotrochozoa</taxon>
        <taxon>Annelida</taxon>
        <taxon>Polychaeta</taxon>
        <taxon>Polychaeta incertae sedis</taxon>
        <taxon>Dinophilidae</taxon>
        <taxon>Dimorphilus</taxon>
    </lineage>
</organism>
<keyword evidence="8" id="KW-1185">Reference proteome</keyword>
<feature type="transmembrane region" description="Helical" evidence="5">
    <location>
        <begin position="81"/>
        <end position="101"/>
    </location>
</feature>
<name>A0A7I8VTQ2_9ANNE</name>
<dbReference type="PROSITE" id="PS50850">
    <property type="entry name" value="MFS"/>
    <property type="match status" value="1"/>
</dbReference>
<dbReference type="OrthoDB" id="422206at2759"/>
<protein>
    <submittedName>
        <fullName evidence="7">DgyrCDS7739</fullName>
    </submittedName>
</protein>
<feature type="transmembrane region" description="Helical" evidence="5">
    <location>
        <begin position="258"/>
        <end position="279"/>
    </location>
</feature>
<feature type="transmembrane region" description="Helical" evidence="5">
    <location>
        <begin position="435"/>
        <end position="457"/>
    </location>
</feature>
<dbReference type="InterPro" id="IPR020846">
    <property type="entry name" value="MFS_dom"/>
</dbReference>
<evidence type="ECO:0000256" key="1">
    <source>
        <dbReference type="ARBA" id="ARBA00004141"/>
    </source>
</evidence>
<feature type="transmembrane region" description="Helical" evidence="5">
    <location>
        <begin position="202"/>
        <end position="226"/>
    </location>
</feature>
<dbReference type="CDD" id="cd17399">
    <property type="entry name" value="MFS_MFSD7"/>
    <property type="match status" value="1"/>
</dbReference>
<dbReference type="InterPro" id="IPR011701">
    <property type="entry name" value="MFS"/>
</dbReference>
<evidence type="ECO:0000256" key="4">
    <source>
        <dbReference type="ARBA" id="ARBA00023136"/>
    </source>
</evidence>
<dbReference type="PANTHER" id="PTHR10924:SF6">
    <property type="entry name" value="SOLUTE CARRIER FAMILY 49 MEMBER A3"/>
    <property type="match status" value="1"/>
</dbReference>
<evidence type="ECO:0000259" key="6">
    <source>
        <dbReference type="PROSITE" id="PS50850"/>
    </source>
</evidence>
<dbReference type="Gene3D" id="1.20.1250.20">
    <property type="entry name" value="MFS general substrate transporter like domains"/>
    <property type="match status" value="1"/>
</dbReference>
<keyword evidence="3 5" id="KW-1133">Transmembrane helix</keyword>
<gene>
    <name evidence="7" type="ORF">DGYR_LOCUS7381</name>
</gene>
<keyword evidence="2 5" id="KW-0812">Transmembrane</keyword>
<keyword evidence="4 5" id="KW-0472">Membrane</keyword>
<feature type="transmembrane region" description="Helical" evidence="5">
    <location>
        <begin position="135"/>
        <end position="154"/>
    </location>
</feature>
<reference evidence="7 8" key="1">
    <citation type="submission" date="2020-08" db="EMBL/GenBank/DDBJ databases">
        <authorList>
            <person name="Hejnol A."/>
        </authorList>
    </citation>
    <scope>NUCLEOTIDE SEQUENCE [LARGE SCALE GENOMIC DNA]</scope>
</reference>